<dbReference type="OrthoDB" id="2130750at2759"/>
<dbReference type="EMBL" id="CH476736">
    <property type="protein sequence ID" value="EIE82766.1"/>
    <property type="molecule type" value="Genomic_DNA"/>
</dbReference>
<protein>
    <recommendedName>
        <fullName evidence="1">BTB domain-containing protein</fullName>
    </recommendedName>
</protein>
<gene>
    <name evidence="2" type="ORF">RO3G_07471</name>
</gene>
<dbReference type="CDD" id="cd18186">
    <property type="entry name" value="BTB_POZ_ZBTB_KLHL-like"/>
    <property type="match status" value="1"/>
</dbReference>
<dbReference type="Gene3D" id="3.30.710.10">
    <property type="entry name" value="Potassium Channel Kv1.1, Chain A"/>
    <property type="match status" value="1"/>
</dbReference>
<keyword evidence="3" id="KW-1185">Reference proteome</keyword>
<dbReference type="GeneID" id="93614442"/>
<dbReference type="PROSITE" id="PS50097">
    <property type="entry name" value="BTB"/>
    <property type="match status" value="1"/>
</dbReference>
<name>I1C2T6_RHIO9</name>
<evidence type="ECO:0000313" key="3">
    <source>
        <dbReference type="Proteomes" id="UP000009138"/>
    </source>
</evidence>
<sequence length="332" mass="37535">MSYMPKMIINNVCVAQQEEANTFWKTMQKYSVDFTDKIPPNVILALAPKLSSDSSLHTMIGDLNPTISKPLSATTIPIVSKKTQWSCHKDVLRSSSNYFKSIFNSQLHEVEASIVFLPNGIFSASVLDIMLYYMYNKSIFIEDETDIEVLQSLYLASDYLGLESLCATIEQHITINLAHSFNCYCENCITIVPFLLSFAGSNQQNNPSLSKMAQSIVKLLIQDPEKTLSTFWTSQSMVTLFTQNPEMELLHEYLENNLLKHVNKSNAIESLYGCFLAEEVLIKKGKEFQTKLLEGTIQKVRESGSSILANKFDFYCTKYPKLLSCVDEIGLN</sequence>
<reference evidence="2 3" key="1">
    <citation type="journal article" date="2009" name="PLoS Genet.">
        <title>Genomic analysis of the basal lineage fungus Rhizopus oryzae reveals a whole-genome duplication.</title>
        <authorList>
            <person name="Ma L.-J."/>
            <person name="Ibrahim A.S."/>
            <person name="Skory C."/>
            <person name="Grabherr M.G."/>
            <person name="Burger G."/>
            <person name="Butler M."/>
            <person name="Elias M."/>
            <person name="Idnurm A."/>
            <person name="Lang B.F."/>
            <person name="Sone T."/>
            <person name="Abe A."/>
            <person name="Calvo S.E."/>
            <person name="Corrochano L.M."/>
            <person name="Engels R."/>
            <person name="Fu J."/>
            <person name="Hansberg W."/>
            <person name="Kim J.-M."/>
            <person name="Kodira C.D."/>
            <person name="Koehrsen M.J."/>
            <person name="Liu B."/>
            <person name="Miranda-Saavedra D."/>
            <person name="O'Leary S."/>
            <person name="Ortiz-Castellanos L."/>
            <person name="Poulter R."/>
            <person name="Rodriguez-Romero J."/>
            <person name="Ruiz-Herrera J."/>
            <person name="Shen Y.-Q."/>
            <person name="Zeng Q."/>
            <person name="Galagan J."/>
            <person name="Birren B.W."/>
            <person name="Cuomo C.A."/>
            <person name="Wickes B.L."/>
        </authorList>
    </citation>
    <scope>NUCLEOTIDE SEQUENCE [LARGE SCALE GENOMIC DNA]</scope>
    <source>
        <strain evidence="3">RA 99-880 / ATCC MYA-4621 / FGSC 9543 / NRRL 43880</strain>
    </source>
</reference>
<dbReference type="VEuPathDB" id="FungiDB:RO3G_07471"/>
<dbReference type="InParanoid" id="I1C2T6"/>
<evidence type="ECO:0000259" key="1">
    <source>
        <dbReference type="PROSITE" id="PS50097"/>
    </source>
</evidence>
<dbReference type="STRING" id="246409.I1C2T6"/>
<organism evidence="2 3">
    <name type="scientific">Rhizopus delemar (strain RA 99-880 / ATCC MYA-4621 / FGSC 9543 / NRRL 43880)</name>
    <name type="common">Mucormycosis agent</name>
    <name type="synonym">Rhizopus arrhizus var. delemar</name>
    <dbReference type="NCBI Taxonomy" id="246409"/>
    <lineage>
        <taxon>Eukaryota</taxon>
        <taxon>Fungi</taxon>
        <taxon>Fungi incertae sedis</taxon>
        <taxon>Mucoromycota</taxon>
        <taxon>Mucoromycotina</taxon>
        <taxon>Mucoromycetes</taxon>
        <taxon>Mucorales</taxon>
        <taxon>Mucorineae</taxon>
        <taxon>Rhizopodaceae</taxon>
        <taxon>Rhizopus</taxon>
    </lineage>
</organism>
<dbReference type="AlphaFoldDB" id="I1C2T6"/>
<accession>I1C2T6</accession>
<dbReference type="RefSeq" id="XP_067518162.1">
    <property type="nucleotide sequence ID" value="XM_067662061.1"/>
</dbReference>
<dbReference type="SMART" id="SM00225">
    <property type="entry name" value="BTB"/>
    <property type="match status" value="1"/>
</dbReference>
<proteinExistence type="predicted"/>
<dbReference type="Proteomes" id="UP000009138">
    <property type="component" value="Unassembled WGS sequence"/>
</dbReference>
<evidence type="ECO:0000313" key="2">
    <source>
        <dbReference type="EMBL" id="EIE82766.1"/>
    </source>
</evidence>
<feature type="domain" description="BTB" evidence="1">
    <location>
        <begin position="74"/>
        <end position="143"/>
    </location>
</feature>
<dbReference type="Pfam" id="PF00651">
    <property type="entry name" value="BTB"/>
    <property type="match status" value="1"/>
</dbReference>
<dbReference type="SUPFAM" id="SSF54695">
    <property type="entry name" value="POZ domain"/>
    <property type="match status" value="1"/>
</dbReference>
<dbReference type="InterPro" id="IPR011333">
    <property type="entry name" value="SKP1/BTB/POZ_sf"/>
</dbReference>
<dbReference type="InterPro" id="IPR000210">
    <property type="entry name" value="BTB/POZ_dom"/>
</dbReference>